<sequence>MRKLITSSLLLVSILALTILSWQVTPVHAAAENGQISGQVLDGTNKNTPVSGQDVTLQLAQGSSSRDVGSVKTDAQGHFSFDKLATDQTISYVVYTRYQGAQYVSNAVVLNQKASQVANVQVYESTTSTDNIAVVRSTVLMRQADPAKGVINVSQAFSFQNLNKKTYVGSLNASKGKPNALLFSLPTGVRNITLGSGFSGYQVIQVNQGFATDAALLPGTNEFSYSYEVPYTGSTYTFSYETQYPTVSLSVLVDPGLHASSKDLTSAGIVNADNHVYHSFTATVLPAHKQVSVALEGLALPASNAGSPSFNAATIWLIVGVLVLIAIVVMIWFLLRSQRKRVAANQKRGAGKQAHSGDKETARASAADNPEQALLQELLKLDKEYEAGNITKERYEKQRARTKARLRTLLSEKETTRR</sequence>
<evidence type="ECO:0000256" key="3">
    <source>
        <dbReference type="SAM" id="SignalP"/>
    </source>
</evidence>
<evidence type="ECO:0000256" key="1">
    <source>
        <dbReference type="SAM" id="MobiDB-lite"/>
    </source>
</evidence>
<feature type="chain" id="PRO_5045752531" description="SHOCT domain-containing protein" evidence="3">
    <location>
        <begin position="30"/>
        <end position="418"/>
    </location>
</feature>
<organism evidence="4 5">
    <name type="scientific">Dictyobacter formicarum</name>
    <dbReference type="NCBI Taxonomy" id="2778368"/>
    <lineage>
        <taxon>Bacteria</taxon>
        <taxon>Bacillati</taxon>
        <taxon>Chloroflexota</taxon>
        <taxon>Ktedonobacteria</taxon>
        <taxon>Ktedonobacterales</taxon>
        <taxon>Dictyobacteraceae</taxon>
        <taxon>Dictyobacter</taxon>
    </lineage>
</organism>
<keyword evidence="2" id="KW-1133">Transmembrane helix</keyword>
<reference evidence="4 5" key="1">
    <citation type="journal article" date="2021" name="Int. J. Syst. Evol. Microbiol.">
        <title>Reticulibacter mediterranei gen. nov., sp. nov., within the new family Reticulibacteraceae fam. nov., and Ktedonospora formicarum gen. nov., sp. nov., Ktedonobacter robiniae sp. nov., Dictyobacter formicarum sp. nov. and Dictyobacter arantiisoli sp. nov., belonging to the class Ktedonobacteria.</title>
        <authorList>
            <person name="Yabe S."/>
            <person name="Zheng Y."/>
            <person name="Wang C.M."/>
            <person name="Sakai Y."/>
            <person name="Abe K."/>
            <person name="Yokota A."/>
            <person name="Donadio S."/>
            <person name="Cavaletti L."/>
            <person name="Monciardini P."/>
        </authorList>
    </citation>
    <scope>NUCLEOTIDE SEQUENCE [LARGE SCALE GENOMIC DNA]</scope>
    <source>
        <strain evidence="4 5">SOSP1-9</strain>
    </source>
</reference>
<name>A0ABQ3VUV1_9CHLR</name>
<keyword evidence="5" id="KW-1185">Reference proteome</keyword>
<comment type="caution">
    <text evidence="4">The sequence shown here is derived from an EMBL/GenBank/DDBJ whole genome shotgun (WGS) entry which is preliminary data.</text>
</comment>
<feature type="region of interest" description="Disordered" evidence="1">
    <location>
        <begin position="396"/>
        <end position="418"/>
    </location>
</feature>
<feature type="transmembrane region" description="Helical" evidence="2">
    <location>
        <begin position="313"/>
        <end position="335"/>
    </location>
</feature>
<gene>
    <name evidence="4" type="ORF">KSZ_75990</name>
</gene>
<dbReference type="Gene3D" id="2.60.40.10">
    <property type="entry name" value="Immunoglobulins"/>
    <property type="match status" value="1"/>
</dbReference>
<keyword evidence="2" id="KW-0472">Membrane</keyword>
<feature type="region of interest" description="Disordered" evidence="1">
    <location>
        <begin position="345"/>
        <end position="367"/>
    </location>
</feature>
<evidence type="ECO:0000313" key="4">
    <source>
        <dbReference type="EMBL" id="GHO89593.1"/>
    </source>
</evidence>
<keyword evidence="3" id="KW-0732">Signal</keyword>
<accession>A0ABQ3VUV1</accession>
<keyword evidence="2" id="KW-0812">Transmembrane</keyword>
<dbReference type="Proteomes" id="UP000635565">
    <property type="component" value="Unassembled WGS sequence"/>
</dbReference>
<protein>
    <recommendedName>
        <fullName evidence="6">SHOCT domain-containing protein</fullName>
    </recommendedName>
</protein>
<dbReference type="EMBL" id="BNJJ01000040">
    <property type="protein sequence ID" value="GHO89593.1"/>
    <property type="molecule type" value="Genomic_DNA"/>
</dbReference>
<dbReference type="RefSeq" id="WP_201367160.1">
    <property type="nucleotide sequence ID" value="NZ_BNJJ01000040.1"/>
</dbReference>
<proteinExistence type="predicted"/>
<dbReference type="SUPFAM" id="SSF49452">
    <property type="entry name" value="Starch-binding domain-like"/>
    <property type="match status" value="1"/>
</dbReference>
<dbReference type="InterPro" id="IPR013783">
    <property type="entry name" value="Ig-like_fold"/>
</dbReference>
<evidence type="ECO:0000313" key="5">
    <source>
        <dbReference type="Proteomes" id="UP000635565"/>
    </source>
</evidence>
<feature type="signal peptide" evidence="3">
    <location>
        <begin position="1"/>
        <end position="29"/>
    </location>
</feature>
<evidence type="ECO:0008006" key="6">
    <source>
        <dbReference type="Google" id="ProtNLM"/>
    </source>
</evidence>
<evidence type="ECO:0000256" key="2">
    <source>
        <dbReference type="SAM" id="Phobius"/>
    </source>
</evidence>
<dbReference type="InterPro" id="IPR013784">
    <property type="entry name" value="Carb-bd-like_fold"/>
</dbReference>